<evidence type="ECO:0000256" key="1">
    <source>
        <dbReference type="SAM" id="MobiDB-lite"/>
    </source>
</evidence>
<name>A0A2P5HYD4_DIAHE</name>
<dbReference type="AlphaFoldDB" id="A0A2P5HYD4"/>
<evidence type="ECO:0000313" key="3">
    <source>
        <dbReference type="Proteomes" id="UP000094444"/>
    </source>
</evidence>
<evidence type="ECO:0000313" key="2">
    <source>
        <dbReference type="EMBL" id="POS75262.1"/>
    </source>
</evidence>
<comment type="caution">
    <text evidence="2">The sequence shown here is derived from an EMBL/GenBank/DDBJ whole genome shotgun (WGS) entry which is preliminary data.</text>
</comment>
<reference evidence="2" key="1">
    <citation type="submission" date="2017-09" db="EMBL/GenBank/DDBJ databases">
        <title>Polyketide synthases of a Diaporthe helianthi virulent isolate.</title>
        <authorList>
            <person name="Baroncelli R."/>
        </authorList>
    </citation>
    <scope>NUCLEOTIDE SEQUENCE [LARGE SCALE GENOMIC DNA]</scope>
    <source>
        <strain evidence="2">7/96</strain>
    </source>
</reference>
<protein>
    <submittedName>
        <fullName evidence="2">Uncharacterized protein</fullName>
    </submittedName>
</protein>
<dbReference type="Proteomes" id="UP000094444">
    <property type="component" value="Unassembled WGS sequence"/>
</dbReference>
<accession>A0A2P5HYD4</accession>
<dbReference type="OrthoDB" id="5140945at2759"/>
<gene>
    <name evidence="2" type="ORF">DHEL01_v206350</name>
</gene>
<proteinExistence type="predicted"/>
<keyword evidence="3" id="KW-1185">Reference proteome</keyword>
<feature type="region of interest" description="Disordered" evidence="1">
    <location>
        <begin position="356"/>
        <end position="386"/>
    </location>
</feature>
<dbReference type="InParanoid" id="A0A2P5HYD4"/>
<organism evidence="2 3">
    <name type="scientific">Diaporthe helianthi</name>
    <dbReference type="NCBI Taxonomy" id="158607"/>
    <lineage>
        <taxon>Eukaryota</taxon>
        <taxon>Fungi</taxon>
        <taxon>Dikarya</taxon>
        <taxon>Ascomycota</taxon>
        <taxon>Pezizomycotina</taxon>
        <taxon>Sordariomycetes</taxon>
        <taxon>Sordariomycetidae</taxon>
        <taxon>Diaporthales</taxon>
        <taxon>Diaporthaceae</taxon>
        <taxon>Diaporthe</taxon>
    </lineage>
</organism>
<sequence length="386" mass="42935">METAESNFTAVLQAATKISKVFSSFERVTRFNLESISNLVQDLRTIFCLLRSRLDVEFHGIGVSGQLARPGDQIPDRIRRNDYTCLCPLTVLLQAVAQCLSDLKVAGPSDAGNNAWGTIRPLHRLLVHMEKSLSATDNVDKGLQGEHIGLAVCIMLHERNSRYLVTSTSPRYGALKALDTYARGLRIAHMNKMREALSKEAQHRVEALERYSENVKSEREATLKTKQPWNGAPSATLATPEAIMGHNATFRTTGEYMTACLLDHLRFQIARTANGILVEEPQRLEDRDVYGTTSCAEWELYITLLHSPDPSEPHAPQFVAVTYGNSQLHAPQFVPVTFGMPKSKTWETDKLNSRTVTNTQQVPRPTPLLTMAKPTLPGTQLPARSS</sequence>
<dbReference type="EMBL" id="MAVT02000510">
    <property type="protein sequence ID" value="POS75262.1"/>
    <property type="molecule type" value="Genomic_DNA"/>
</dbReference>